<evidence type="ECO:0000313" key="1">
    <source>
        <dbReference type="EMBL" id="KIK47406.1"/>
    </source>
</evidence>
<dbReference type="EMBL" id="KN835147">
    <property type="protein sequence ID" value="KIK47406.1"/>
    <property type="molecule type" value="Genomic_DNA"/>
</dbReference>
<protein>
    <submittedName>
        <fullName evidence="1">Uncharacterized protein</fullName>
    </submittedName>
</protein>
<evidence type="ECO:0000313" key="2">
    <source>
        <dbReference type="Proteomes" id="UP000054485"/>
    </source>
</evidence>
<proteinExistence type="predicted"/>
<accession>A0A0D0B0A2</accession>
<dbReference type="InParanoid" id="A0A0D0B0A2"/>
<dbReference type="HOGENOM" id="CLU_2428520_0_0_1"/>
<reference evidence="2" key="2">
    <citation type="submission" date="2015-01" db="EMBL/GenBank/DDBJ databases">
        <title>Evolutionary Origins and Diversification of the Mycorrhizal Mutualists.</title>
        <authorList>
            <consortium name="DOE Joint Genome Institute"/>
            <consortium name="Mycorrhizal Genomics Consortium"/>
            <person name="Kohler A."/>
            <person name="Kuo A."/>
            <person name="Nagy L.G."/>
            <person name="Floudas D."/>
            <person name="Copeland A."/>
            <person name="Barry K.W."/>
            <person name="Cichocki N."/>
            <person name="Veneault-Fourrey C."/>
            <person name="LaButti K."/>
            <person name="Lindquist E.A."/>
            <person name="Lipzen A."/>
            <person name="Lundell T."/>
            <person name="Morin E."/>
            <person name="Murat C."/>
            <person name="Riley R."/>
            <person name="Ohm R."/>
            <person name="Sun H."/>
            <person name="Tunlid A."/>
            <person name="Henrissat B."/>
            <person name="Grigoriev I.V."/>
            <person name="Hibbett D.S."/>
            <person name="Martin F."/>
        </authorList>
    </citation>
    <scope>NUCLEOTIDE SEQUENCE [LARGE SCALE GENOMIC DNA]</scope>
    <source>
        <strain evidence="2">UH-Slu-Lm8-n1</strain>
    </source>
</reference>
<sequence>MAAIMPMCSYFSVGPAREYIVAVALSCHLLESTLIGDKSSDGGRWPRYFLPIMMVGLYYGYGRTPDDDRIRTAGLWDPGPVMMMDINPTRL</sequence>
<dbReference type="OrthoDB" id="10416288at2759"/>
<name>A0A0D0B0A2_9AGAM</name>
<dbReference type="AlphaFoldDB" id="A0A0D0B0A2"/>
<keyword evidence="2" id="KW-1185">Reference proteome</keyword>
<dbReference type="Proteomes" id="UP000054485">
    <property type="component" value="Unassembled WGS sequence"/>
</dbReference>
<reference evidence="1 2" key="1">
    <citation type="submission" date="2014-04" db="EMBL/GenBank/DDBJ databases">
        <authorList>
            <consortium name="DOE Joint Genome Institute"/>
            <person name="Kuo A."/>
            <person name="Ruytinx J."/>
            <person name="Rineau F."/>
            <person name="Colpaert J."/>
            <person name="Kohler A."/>
            <person name="Nagy L.G."/>
            <person name="Floudas D."/>
            <person name="Copeland A."/>
            <person name="Barry K.W."/>
            <person name="Cichocki N."/>
            <person name="Veneault-Fourrey C."/>
            <person name="LaButti K."/>
            <person name="Lindquist E.A."/>
            <person name="Lipzen A."/>
            <person name="Lundell T."/>
            <person name="Morin E."/>
            <person name="Murat C."/>
            <person name="Sun H."/>
            <person name="Tunlid A."/>
            <person name="Henrissat B."/>
            <person name="Grigoriev I.V."/>
            <person name="Hibbett D.S."/>
            <person name="Martin F."/>
            <person name="Nordberg H.P."/>
            <person name="Cantor M.N."/>
            <person name="Hua S.X."/>
        </authorList>
    </citation>
    <scope>NUCLEOTIDE SEQUENCE [LARGE SCALE GENOMIC DNA]</scope>
    <source>
        <strain evidence="1 2">UH-Slu-Lm8-n1</strain>
    </source>
</reference>
<gene>
    <name evidence="1" type="ORF">CY34DRAFT_799354</name>
</gene>
<organism evidence="1 2">
    <name type="scientific">Suillus luteus UH-Slu-Lm8-n1</name>
    <dbReference type="NCBI Taxonomy" id="930992"/>
    <lineage>
        <taxon>Eukaryota</taxon>
        <taxon>Fungi</taxon>
        <taxon>Dikarya</taxon>
        <taxon>Basidiomycota</taxon>
        <taxon>Agaricomycotina</taxon>
        <taxon>Agaricomycetes</taxon>
        <taxon>Agaricomycetidae</taxon>
        <taxon>Boletales</taxon>
        <taxon>Suillineae</taxon>
        <taxon>Suillaceae</taxon>
        <taxon>Suillus</taxon>
    </lineage>
</organism>